<name>A0AC61RYS6_9FIRM</name>
<reference evidence="1" key="1">
    <citation type="submission" date="2019-04" db="EMBL/GenBank/DDBJ databases">
        <title>Microbes associate with the intestines of laboratory mice.</title>
        <authorList>
            <person name="Navarre W."/>
            <person name="Wong E."/>
            <person name="Huang K."/>
            <person name="Tropini C."/>
            <person name="Ng K."/>
            <person name="Yu B."/>
        </authorList>
    </citation>
    <scope>NUCLEOTIDE SEQUENCE</scope>
    <source>
        <strain evidence="1">NM01_1-7b</strain>
    </source>
</reference>
<evidence type="ECO:0000313" key="1">
    <source>
        <dbReference type="EMBL" id="TGY97169.1"/>
    </source>
</evidence>
<proteinExistence type="predicted"/>
<accession>A0AC61RYS6</accession>
<protein>
    <submittedName>
        <fullName evidence="1">Uncharacterized protein</fullName>
    </submittedName>
</protein>
<keyword evidence="2" id="KW-1185">Reference proteome</keyword>
<comment type="caution">
    <text evidence="1">The sequence shown here is derived from an EMBL/GenBank/DDBJ whole genome shotgun (WGS) entry which is preliminary data.</text>
</comment>
<gene>
    <name evidence="1" type="ORF">E5329_05680</name>
</gene>
<dbReference type="EMBL" id="SRYA01000009">
    <property type="protein sequence ID" value="TGY97169.1"/>
    <property type="molecule type" value="Genomic_DNA"/>
</dbReference>
<evidence type="ECO:0000313" key="2">
    <source>
        <dbReference type="Proteomes" id="UP000304953"/>
    </source>
</evidence>
<dbReference type="Proteomes" id="UP000304953">
    <property type="component" value="Unassembled WGS sequence"/>
</dbReference>
<sequence length="1164" mass="131101">MKIFYGKIRKRLCALLLVMTVFVSAVYQNEVYAENISLGDIASLPDSLQAQTLEVKVDGHGLNGKHEYEEKEIADYKDGILMTLNEETAVLESETFTGDVYKNQTSLYGNALITEAGHCTLTKSIVTESDIKFSSQTISAEAEDSAVLYSKTGSIELQADVIHFTGILYAPEASITLSAKEIQWNGALIAKNISIESDKLEIRGYSDSEMKKLKWMQEEKINSSYTVLDEDNRKLVFHMENYDETEIYVRQENSPSFELLAVTEEDTYEINYDEIQGISEYRTVTKRFGETQNSSIFTYSNQNGEVEETVLDSDGDRIPDGYEIWDLGTDPYAADTDGDGFPDGYEVYVLYTDPLEVTGDADSDGDGLSDKTEMELGTNPHLADSDFDGLIDSTDPEPMLTDVESGQVPDYEVETKTGVFDICIRYYDENGTEFETIYDYTDGHSIYLNQNGKATQRFYNQDGYETVSIQKADGEYIINTTSYDENGNAVSVNYNGMRYCYAYDEDGNVIKSTAGDRVLEENSYSGEQLTEVVYGNGDRQKMEYDEEGNLVKVIKNDEIAYEWEYEENRPLFYHDYLEDKIYTYTYDENNYLSQIQCSDGFTVDYSGSDEYQEVTYSYGEESIYKAINILEEEEDSLKVEVMNGEDTNVMELENNTLTSHFVTSENVTVAESEKEITEEQSVETEKNSEEVIEYQYDENGNIAEVKTDGVVTAAYEYDGFGQLIREDSLESGTTVINEYDTGGNILSSTEYALNMGAETDDLAGGKQIVYEYGDQQWGDLLTAYNGAEITYDEIGNPIKYYNGMTFEWNGKQLASVENEGGTTTYSYNGDGLRTGKNTAGEQTEYFWENGNLIGENRNGNVIWYMYDAGNTIAGFQYDGNSYYFNKNLQGDIVSIVDSSGAVLVEYEYDAWGKTTVASGDETLGNLNPIKYRGYYYDNETGFYYLQSRYYDANTGRFLNADYHLDYGAGNAEGNLFTYAANNSVMRVDPTGGQSVVITIITVVVVLVLVSYLSSSFIPTWRKNSKKLAEAMGRELTKIGSTLGYYKSLVDALWADYSQSFARAKKKLTGTEIHHIVAKGAYKATEARKVLNSVGISVESSLNKIPLKKGLHKRLHTNMYYKIVNEMVVKCYNMSNIKQRQKRNVSGVLEILYNTLKGLNKMAPF</sequence>
<organism evidence="1 2">
    <name type="scientific">Petralouisia muris</name>
    <dbReference type="NCBI Taxonomy" id="3032872"/>
    <lineage>
        <taxon>Bacteria</taxon>
        <taxon>Bacillati</taxon>
        <taxon>Bacillota</taxon>
        <taxon>Clostridia</taxon>
        <taxon>Lachnospirales</taxon>
        <taxon>Lachnospiraceae</taxon>
        <taxon>Petralouisia</taxon>
    </lineage>
</organism>